<keyword evidence="3 5" id="KW-0949">S-adenosyl-L-methionine</keyword>
<keyword evidence="2 5" id="KW-0808">Transferase</keyword>
<evidence type="ECO:0000256" key="2">
    <source>
        <dbReference type="ARBA" id="ARBA00022679"/>
    </source>
</evidence>
<sequence length="156" mass="17670">MRILLLAVGQKMPAWVEQGYKEYAHRMPAEAKLELKEISPGKRGKNADIKRIVEEEGRRLKAAIPKSAHVVVLDVRGKSHSTEQLAERMDGWMHSGQDICLLVGGPEGLSDECRSLANEKWSLSSLTFPHPLVRVILAEQLYRAWSVLRNHPYHRA</sequence>
<keyword evidence="7" id="KW-1185">Reference proteome</keyword>
<dbReference type="SUPFAM" id="SSF75217">
    <property type="entry name" value="alpha/beta knot"/>
    <property type="match status" value="1"/>
</dbReference>
<dbReference type="CDD" id="cd18081">
    <property type="entry name" value="RlmH-like"/>
    <property type="match status" value="1"/>
</dbReference>
<dbReference type="GO" id="GO:0070038">
    <property type="term" value="F:rRNA (pseudouridine-N3-)-methyltransferase activity"/>
    <property type="evidence" value="ECO:0007669"/>
    <property type="project" value="UniProtKB-UniRule"/>
</dbReference>
<comment type="subunit">
    <text evidence="5">Homodimer.</text>
</comment>
<dbReference type="GO" id="GO:0005737">
    <property type="term" value="C:cytoplasm"/>
    <property type="evidence" value="ECO:0007669"/>
    <property type="project" value="UniProtKB-SubCell"/>
</dbReference>
<comment type="catalytic activity">
    <reaction evidence="5">
        <text>pseudouridine(1915) in 23S rRNA + S-adenosyl-L-methionine = N(3)-methylpseudouridine(1915) in 23S rRNA + S-adenosyl-L-homocysteine + H(+)</text>
        <dbReference type="Rhea" id="RHEA:42752"/>
        <dbReference type="Rhea" id="RHEA-COMP:10221"/>
        <dbReference type="Rhea" id="RHEA-COMP:10222"/>
        <dbReference type="ChEBI" id="CHEBI:15378"/>
        <dbReference type="ChEBI" id="CHEBI:57856"/>
        <dbReference type="ChEBI" id="CHEBI:59789"/>
        <dbReference type="ChEBI" id="CHEBI:65314"/>
        <dbReference type="ChEBI" id="CHEBI:74486"/>
        <dbReference type="EC" id="2.1.1.177"/>
    </reaction>
</comment>
<name>A0A370DKN0_9GAMM</name>
<comment type="similarity">
    <text evidence="4 5">Belongs to the RNA methyltransferase RlmH family.</text>
</comment>
<dbReference type="Proteomes" id="UP000254266">
    <property type="component" value="Unassembled WGS sequence"/>
</dbReference>
<keyword evidence="5" id="KW-0698">rRNA processing</keyword>
<dbReference type="EMBL" id="QFXC01000007">
    <property type="protein sequence ID" value="RDH84944.1"/>
    <property type="molecule type" value="Genomic_DNA"/>
</dbReference>
<keyword evidence="1 5" id="KW-0489">Methyltransferase</keyword>
<organism evidence="6 7">
    <name type="scientific">endosymbiont of Galathealinum brachiosum</name>
    <dbReference type="NCBI Taxonomy" id="2200906"/>
    <lineage>
        <taxon>Bacteria</taxon>
        <taxon>Pseudomonadati</taxon>
        <taxon>Pseudomonadota</taxon>
        <taxon>Gammaproteobacteria</taxon>
        <taxon>sulfur-oxidizing symbionts</taxon>
    </lineage>
</organism>
<dbReference type="NCBIfam" id="TIGR00246">
    <property type="entry name" value="tRNA_RlmH_YbeA"/>
    <property type="match status" value="1"/>
</dbReference>
<evidence type="ECO:0000313" key="6">
    <source>
        <dbReference type="EMBL" id="RDH84944.1"/>
    </source>
</evidence>
<evidence type="ECO:0000256" key="1">
    <source>
        <dbReference type="ARBA" id="ARBA00022603"/>
    </source>
</evidence>
<reference evidence="6 7" key="1">
    <citation type="journal article" date="2018" name="ISME J.">
        <title>Endosymbiont genomes yield clues of tubeworm success.</title>
        <authorList>
            <person name="Li Y."/>
            <person name="Liles M.R."/>
            <person name="Halanych K.M."/>
        </authorList>
    </citation>
    <scope>NUCLEOTIDE SEQUENCE [LARGE SCALE GENOMIC DNA]</scope>
    <source>
        <strain evidence="6">A1464</strain>
    </source>
</reference>
<dbReference type="Pfam" id="PF02590">
    <property type="entry name" value="SPOUT_MTase"/>
    <property type="match status" value="1"/>
</dbReference>
<dbReference type="NCBIfam" id="NF000986">
    <property type="entry name" value="PRK00103.1-4"/>
    <property type="match status" value="1"/>
</dbReference>
<evidence type="ECO:0000313" key="7">
    <source>
        <dbReference type="Proteomes" id="UP000254266"/>
    </source>
</evidence>
<dbReference type="PIRSF" id="PIRSF004505">
    <property type="entry name" value="MT_bac"/>
    <property type="match status" value="1"/>
</dbReference>
<feature type="binding site" evidence="5">
    <location>
        <position position="104"/>
    </location>
    <ligand>
        <name>S-adenosyl-L-methionine</name>
        <dbReference type="ChEBI" id="CHEBI:59789"/>
    </ligand>
</feature>
<comment type="caution">
    <text evidence="6">The sequence shown here is derived from an EMBL/GenBank/DDBJ whole genome shotgun (WGS) entry which is preliminary data.</text>
</comment>
<feature type="binding site" evidence="5">
    <location>
        <position position="73"/>
    </location>
    <ligand>
        <name>S-adenosyl-L-methionine</name>
        <dbReference type="ChEBI" id="CHEBI:59789"/>
    </ligand>
</feature>
<dbReference type="EC" id="2.1.1.177" evidence="5"/>
<dbReference type="Gene3D" id="3.40.1280.10">
    <property type="match status" value="1"/>
</dbReference>
<evidence type="ECO:0000256" key="3">
    <source>
        <dbReference type="ARBA" id="ARBA00022691"/>
    </source>
</evidence>
<comment type="subcellular location">
    <subcellularLocation>
        <location evidence="5">Cytoplasm</location>
    </subcellularLocation>
</comment>
<evidence type="ECO:0000256" key="5">
    <source>
        <dbReference type="HAMAP-Rule" id="MF_00658"/>
    </source>
</evidence>
<dbReference type="PANTHER" id="PTHR33603">
    <property type="entry name" value="METHYLTRANSFERASE"/>
    <property type="match status" value="1"/>
</dbReference>
<feature type="binding site" evidence="5">
    <location>
        <begin position="123"/>
        <end position="128"/>
    </location>
    <ligand>
        <name>S-adenosyl-L-methionine</name>
        <dbReference type="ChEBI" id="CHEBI:59789"/>
    </ligand>
</feature>
<dbReference type="InterPro" id="IPR029026">
    <property type="entry name" value="tRNA_m1G_MTases_N"/>
</dbReference>
<dbReference type="InterPro" id="IPR003742">
    <property type="entry name" value="RlmH-like"/>
</dbReference>
<gene>
    <name evidence="5" type="primary">rlmH</name>
    <name evidence="6" type="ORF">DIZ80_05630</name>
</gene>
<dbReference type="HAMAP" id="MF_00658">
    <property type="entry name" value="23SrRNA_methyltr_H"/>
    <property type="match status" value="1"/>
</dbReference>
<accession>A0A370DKN0</accession>
<protein>
    <recommendedName>
        <fullName evidence="5">Ribosomal RNA large subunit methyltransferase H</fullName>
        <ecNumber evidence="5">2.1.1.177</ecNumber>
    </recommendedName>
    <alternativeName>
        <fullName evidence="5">23S rRNA (pseudouridine1915-N3)-methyltransferase</fullName>
    </alternativeName>
    <alternativeName>
        <fullName evidence="5">23S rRNA m3Psi1915 methyltransferase</fullName>
    </alternativeName>
    <alternativeName>
        <fullName evidence="5">rRNA (pseudouridine-N3-)-methyltransferase RlmH</fullName>
    </alternativeName>
</protein>
<dbReference type="AlphaFoldDB" id="A0A370DKN0"/>
<proteinExistence type="inferred from homology"/>
<dbReference type="PANTHER" id="PTHR33603:SF1">
    <property type="entry name" value="RIBOSOMAL RNA LARGE SUBUNIT METHYLTRANSFERASE H"/>
    <property type="match status" value="1"/>
</dbReference>
<comment type="function">
    <text evidence="5">Specifically methylates the pseudouridine at position 1915 (m3Psi1915) in 23S rRNA.</text>
</comment>
<keyword evidence="5" id="KW-0963">Cytoplasm</keyword>
<evidence type="ECO:0000256" key="4">
    <source>
        <dbReference type="ARBA" id="ARBA00038303"/>
    </source>
</evidence>
<dbReference type="InterPro" id="IPR029028">
    <property type="entry name" value="Alpha/beta_knot_MTases"/>
</dbReference>